<dbReference type="PROSITE" id="PS50893">
    <property type="entry name" value="ABC_TRANSPORTER_2"/>
    <property type="match status" value="1"/>
</dbReference>
<dbReference type="InterPro" id="IPR050835">
    <property type="entry name" value="ABC_transporter_sub-D"/>
</dbReference>
<evidence type="ECO:0000256" key="6">
    <source>
        <dbReference type="SAM" id="MobiDB-lite"/>
    </source>
</evidence>
<dbReference type="InterPro" id="IPR011527">
    <property type="entry name" value="ABC1_TM_dom"/>
</dbReference>
<gene>
    <name evidence="10" type="ORF">GCM10017083_50060</name>
</gene>
<accession>A0A918XWN9</accession>
<evidence type="ECO:0000313" key="11">
    <source>
        <dbReference type="Proteomes" id="UP000630353"/>
    </source>
</evidence>
<dbReference type="PANTHER" id="PTHR11384">
    <property type="entry name" value="ATP-BINDING CASSETTE, SUB-FAMILY D MEMBER"/>
    <property type="match status" value="1"/>
</dbReference>
<comment type="caution">
    <text evidence="10">The sequence shown here is derived from an EMBL/GenBank/DDBJ whole genome shotgun (WGS) entry which is preliminary data.</text>
</comment>
<reference evidence="10" key="2">
    <citation type="submission" date="2020-09" db="EMBL/GenBank/DDBJ databases">
        <authorList>
            <person name="Sun Q."/>
            <person name="Kim S."/>
        </authorList>
    </citation>
    <scope>NUCLEOTIDE SEQUENCE</scope>
    <source>
        <strain evidence="10">KCTC 42651</strain>
    </source>
</reference>
<dbReference type="GO" id="GO:0016887">
    <property type="term" value="F:ATP hydrolysis activity"/>
    <property type="evidence" value="ECO:0007669"/>
    <property type="project" value="InterPro"/>
</dbReference>
<feature type="transmembrane region" description="Helical" evidence="7">
    <location>
        <begin position="47"/>
        <end position="69"/>
    </location>
</feature>
<dbReference type="GO" id="GO:0005886">
    <property type="term" value="C:plasma membrane"/>
    <property type="evidence" value="ECO:0007669"/>
    <property type="project" value="UniProtKB-SubCell"/>
</dbReference>
<evidence type="ECO:0000259" key="8">
    <source>
        <dbReference type="PROSITE" id="PS50893"/>
    </source>
</evidence>
<feature type="transmembrane region" description="Helical" evidence="7">
    <location>
        <begin position="293"/>
        <end position="317"/>
    </location>
</feature>
<dbReference type="AlphaFoldDB" id="A0A918XWN9"/>
<dbReference type="SUPFAM" id="SSF90123">
    <property type="entry name" value="ABC transporter transmembrane region"/>
    <property type="match status" value="1"/>
</dbReference>
<keyword evidence="4 7" id="KW-1133">Transmembrane helix</keyword>
<dbReference type="Gene3D" id="3.40.50.300">
    <property type="entry name" value="P-loop containing nucleotide triphosphate hydrolases"/>
    <property type="match status" value="1"/>
</dbReference>
<evidence type="ECO:0000313" key="10">
    <source>
        <dbReference type="EMBL" id="GHD61960.1"/>
    </source>
</evidence>
<evidence type="ECO:0000256" key="5">
    <source>
        <dbReference type="ARBA" id="ARBA00023136"/>
    </source>
</evidence>
<protein>
    <submittedName>
        <fullName evidence="10">ABC transporter</fullName>
    </submittedName>
</protein>
<comment type="subcellular location">
    <subcellularLocation>
        <location evidence="1">Cell membrane</location>
        <topology evidence="1">Multi-pass membrane protein</topology>
    </subcellularLocation>
</comment>
<evidence type="ECO:0000256" key="4">
    <source>
        <dbReference type="ARBA" id="ARBA00022989"/>
    </source>
</evidence>
<evidence type="ECO:0000256" key="2">
    <source>
        <dbReference type="ARBA" id="ARBA00022448"/>
    </source>
</evidence>
<feature type="domain" description="ABC transmembrane type-1" evidence="9">
    <location>
        <begin position="54"/>
        <end position="352"/>
    </location>
</feature>
<dbReference type="EMBL" id="BMZS01000013">
    <property type="protein sequence ID" value="GHD61960.1"/>
    <property type="molecule type" value="Genomic_DNA"/>
</dbReference>
<dbReference type="GO" id="GO:0140359">
    <property type="term" value="F:ABC-type transporter activity"/>
    <property type="evidence" value="ECO:0007669"/>
    <property type="project" value="InterPro"/>
</dbReference>
<dbReference type="PROSITE" id="PS50929">
    <property type="entry name" value="ABC_TM1F"/>
    <property type="match status" value="1"/>
</dbReference>
<reference evidence="10" key="1">
    <citation type="journal article" date="2014" name="Int. J. Syst. Evol. Microbiol.">
        <title>Complete genome sequence of Corynebacterium casei LMG S-19264T (=DSM 44701T), isolated from a smear-ripened cheese.</title>
        <authorList>
            <consortium name="US DOE Joint Genome Institute (JGI-PGF)"/>
            <person name="Walter F."/>
            <person name="Albersmeier A."/>
            <person name="Kalinowski J."/>
            <person name="Ruckert C."/>
        </authorList>
    </citation>
    <scope>NUCLEOTIDE SEQUENCE</scope>
    <source>
        <strain evidence="10">KCTC 42651</strain>
    </source>
</reference>
<dbReference type="InterPro" id="IPR036640">
    <property type="entry name" value="ABC1_TM_sf"/>
</dbReference>
<evidence type="ECO:0000256" key="3">
    <source>
        <dbReference type="ARBA" id="ARBA00022692"/>
    </source>
</evidence>
<dbReference type="GO" id="GO:0005524">
    <property type="term" value="F:ATP binding"/>
    <property type="evidence" value="ECO:0007669"/>
    <property type="project" value="InterPro"/>
</dbReference>
<proteinExistence type="predicted"/>
<keyword evidence="5 7" id="KW-0472">Membrane</keyword>
<keyword evidence="2" id="KW-0813">Transport</keyword>
<evidence type="ECO:0000256" key="7">
    <source>
        <dbReference type="SAM" id="Phobius"/>
    </source>
</evidence>
<dbReference type="SUPFAM" id="SSF52540">
    <property type="entry name" value="P-loop containing nucleoside triphosphate hydrolases"/>
    <property type="match status" value="1"/>
</dbReference>
<dbReference type="PANTHER" id="PTHR11384:SF59">
    <property type="entry name" value="LYSOSOMAL COBALAMIN TRANSPORTER ABCD4"/>
    <property type="match status" value="1"/>
</dbReference>
<evidence type="ECO:0000256" key="1">
    <source>
        <dbReference type="ARBA" id="ARBA00004651"/>
    </source>
</evidence>
<dbReference type="InterPro" id="IPR027417">
    <property type="entry name" value="P-loop_NTPase"/>
</dbReference>
<evidence type="ECO:0000259" key="9">
    <source>
        <dbReference type="PROSITE" id="PS50929"/>
    </source>
</evidence>
<feature type="transmembrane region" description="Helical" evidence="7">
    <location>
        <begin position="89"/>
        <end position="112"/>
    </location>
</feature>
<dbReference type="Pfam" id="PF00005">
    <property type="entry name" value="ABC_tran"/>
    <property type="match status" value="1"/>
</dbReference>
<feature type="transmembrane region" description="Helical" evidence="7">
    <location>
        <begin position="205"/>
        <end position="225"/>
    </location>
</feature>
<organism evidence="10 11">
    <name type="scientific">Thalassobaculum fulvum</name>
    <dbReference type="NCBI Taxonomy" id="1633335"/>
    <lineage>
        <taxon>Bacteria</taxon>
        <taxon>Pseudomonadati</taxon>
        <taxon>Pseudomonadota</taxon>
        <taxon>Alphaproteobacteria</taxon>
        <taxon>Rhodospirillales</taxon>
        <taxon>Thalassobaculaceae</taxon>
        <taxon>Thalassobaculum</taxon>
    </lineage>
</organism>
<dbReference type="Proteomes" id="UP000630353">
    <property type="component" value="Unassembled WGS sequence"/>
</dbReference>
<dbReference type="InterPro" id="IPR003439">
    <property type="entry name" value="ABC_transporter-like_ATP-bd"/>
</dbReference>
<sequence>MTGKAARDTSDPGKPEPAPADRRPTGELRRHAAAFLRAIARASNSRWVYLLVGGVTVVIAATTLGQIRLNEWQRDFYDALEQRQFDDLLVQLGVFVAIIAVLLTLQVAQTWLGETLKIALRKAVTVDVLDEWLRPRRAYQLAWAGEVGQNPDQRIQEDTRHLCELCGDLGIGLLQSTLLLVSFIGVLWVLSEHVTLVYDGHRFEIPGYMVWCAIAYAAAGSWATWRVGRPLIALNAEHYAREADFRFALVHTNEAAEAIGLNGGEGDTRSELGTWLDRVLAIQRRIVRGLADLTWVTAGYGWLALVVPIVVAAPGYFSGTLSFGELMMVTGAFFQVQQSLRWFVDNYARIADWRATLLRVMALRLALPDLGPMGVHARRIAFEQHPEGRLALEGLVVELPDKRVGLAEPRLELAPGDRVLVTGGPGRGKSMLFRAVAGLWPWGKGRVLLPPPDRIMFLPQHPYVPIGNLRKAVAYPLEPERYPDAEVRAALERVGLRHLQRHLDEARRWDKELALEEKQCLAFARLLLHRPAWVLMDDPLNAVDPARRAELFQVFERELAATAVLAVGRSIAAACEGCRVMELVEVSNGTAVGEAAQ</sequence>
<feature type="domain" description="ABC transporter" evidence="8">
    <location>
        <begin position="390"/>
        <end position="595"/>
    </location>
</feature>
<name>A0A918XWN9_9PROT</name>
<feature type="region of interest" description="Disordered" evidence="6">
    <location>
        <begin position="1"/>
        <end position="25"/>
    </location>
</feature>
<feature type="transmembrane region" description="Helical" evidence="7">
    <location>
        <begin position="169"/>
        <end position="190"/>
    </location>
</feature>
<dbReference type="Pfam" id="PF06472">
    <property type="entry name" value="ABC_membrane_2"/>
    <property type="match status" value="1"/>
</dbReference>
<dbReference type="Gene3D" id="1.20.1560.10">
    <property type="entry name" value="ABC transporter type 1, transmembrane domain"/>
    <property type="match status" value="1"/>
</dbReference>
<keyword evidence="11" id="KW-1185">Reference proteome</keyword>
<dbReference type="RefSeq" id="WP_189994854.1">
    <property type="nucleotide sequence ID" value="NZ_BMZS01000013.1"/>
</dbReference>
<keyword evidence="3 7" id="KW-0812">Transmembrane</keyword>